<gene>
    <name evidence="1" type="ORF">L1987_48666</name>
</gene>
<evidence type="ECO:0000313" key="2">
    <source>
        <dbReference type="Proteomes" id="UP001056120"/>
    </source>
</evidence>
<dbReference type="Proteomes" id="UP001056120">
    <property type="component" value="Linkage Group LG16"/>
</dbReference>
<evidence type="ECO:0000313" key="1">
    <source>
        <dbReference type="EMBL" id="KAI3774122.1"/>
    </source>
</evidence>
<keyword evidence="2" id="KW-1185">Reference proteome</keyword>
<dbReference type="EMBL" id="CM042033">
    <property type="protein sequence ID" value="KAI3774122.1"/>
    <property type="molecule type" value="Genomic_DNA"/>
</dbReference>
<organism evidence="1 2">
    <name type="scientific">Smallanthus sonchifolius</name>
    <dbReference type="NCBI Taxonomy" id="185202"/>
    <lineage>
        <taxon>Eukaryota</taxon>
        <taxon>Viridiplantae</taxon>
        <taxon>Streptophyta</taxon>
        <taxon>Embryophyta</taxon>
        <taxon>Tracheophyta</taxon>
        <taxon>Spermatophyta</taxon>
        <taxon>Magnoliopsida</taxon>
        <taxon>eudicotyledons</taxon>
        <taxon>Gunneridae</taxon>
        <taxon>Pentapetalae</taxon>
        <taxon>asterids</taxon>
        <taxon>campanulids</taxon>
        <taxon>Asterales</taxon>
        <taxon>Asteraceae</taxon>
        <taxon>Asteroideae</taxon>
        <taxon>Heliantheae alliance</taxon>
        <taxon>Millerieae</taxon>
        <taxon>Smallanthus</taxon>
    </lineage>
</organism>
<name>A0ACB9FSE3_9ASTR</name>
<reference evidence="2" key="1">
    <citation type="journal article" date="2022" name="Mol. Ecol. Resour.">
        <title>The genomes of chicory, endive, great burdock and yacon provide insights into Asteraceae palaeo-polyploidization history and plant inulin production.</title>
        <authorList>
            <person name="Fan W."/>
            <person name="Wang S."/>
            <person name="Wang H."/>
            <person name="Wang A."/>
            <person name="Jiang F."/>
            <person name="Liu H."/>
            <person name="Zhao H."/>
            <person name="Xu D."/>
            <person name="Zhang Y."/>
        </authorList>
    </citation>
    <scope>NUCLEOTIDE SEQUENCE [LARGE SCALE GENOMIC DNA]</scope>
    <source>
        <strain evidence="2">cv. Yunnan</strain>
    </source>
</reference>
<proteinExistence type="predicted"/>
<protein>
    <submittedName>
        <fullName evidence="1">Uncharacterized protein</fullName>
    </submittedName>
</protein>
<sequence length="812" mass="87329">MGFSISSWVCVILLLLLNSCIFQQKWFVFGTKVYIVYMGHNTHTVPELLQETHHGILSQVLGSKEAAAKSIVYSYKHGFSGFAAVLTPTQAISIADLPGVARVIPNRIHKLHTTRSWDFLNVNPHLVNGILSKCQLGVGSVIGVLDSGIWPESKSFNDFGMKKVPSQWKGICEEGERFNKSNCNRKIIGARWYVKGYEAEFGDLDTSDGSEFLSPRDAYGHGTHTSSIAAGAVVKDTSFFGLAHGLARGGAPSSQLAIYKVCWATGGCSSADILAAFDDSIHDGVDVISVSLGTSPPFSTYVDDPLAIGSFHAVARGITVVSSCGNSGPYPQTVTNTAPWIITVAASTIDRAFPTSITLGNNQTFVGQAFFTRKHFDKYYPFVFGEDIVADGADEDDARSCESGSLNETLAKGKIILCFQSRARNSAASTAYNVQEVGGVGIIFAQYPTKDVTLTFVIPCVQVDFSVGTSLVTYTESTSNPVVKISITRTIIGKQTSPEVAFFSARGPSSLSPTVLKPDVAAPGVNILASWSHNQDPSLDFKIESGTSMACPHVSGIVALLKSMHPTWSPAAIKSALVTTGSIEDANGQPAVAEGAPHKQADPFDYGGGHVDPNKAVNPGNVGSIEDANGQPAVAEGAPHKQADPFDYGGGHVDPNKAVNPCLIYNMTTRDYIRFLCAMGYNDSAISSLSNHSHFHYPRKTNFLQNLNLPSISVPELIKPTTVSRTVTNVGSTSSLNVARYEAPPGTSVVVEPSFLFFNATNTRLQFKVRIRPLMRVQGRFSFGYLVWEDGIHVVRTPLVVRVVMEKSYSQV</sequence>
<reference evidence="1 2" key="2">
    <citation type="journal article" date="2022" name="Mol. Ecol. Resour.">
        <title>The genomes of chicory, endive, great burdock and yacon provide insights into Asteraceae paleo-polyploidization history and plant inulin production.</title>
        <authorList>
            <person name="Fan W."/>
            <person name="Wang S."/>
            <person name="Wang H."/>
            <person name="Wang A."/>
            <person name="Jiang F."/>
            <person name="Liu H."/>
            <person name="Zhao H."/>
            <person name="Xu D."/>
            <person name="Zhang Y."/>
        </authorList>
    </citation>
    <scope>NUCLEOTIDE SEQUENCE [LARGE SCALE GENOMIC DNA]</scope>
    <source>
        <strain evidence="2">cv. Yunnan</strain>
        <tissue evidence="1">Leaves</tissue>
    </source>
</reference>
<accession>A0ACB9FSE3</accession>
<comment type="caution">
    <text evidence="1">The sequence shown here is derived from an EMBL/GenBank/DDBJ whole genome shotgun (WGS) entry which is preliminary data.</text>
</comment>